<evidence type="ECO:0000256" key="5">
    <source>
        <dbReference type="ARBA" id="ARBA00022679"/>
    </source>
</evidence>
<dbReference type="SUPFAM" id="SSF47384">
    <property type="entry name" value="Homodimeric domain of signal transducing histidine kinase"/>
    <property type="match status" value="1"/>
</dbReference>
<dbReference type="SUPFAM" id="SSF55874">
    <property type="entry name" value="ATPase domain of HSP90 chaperone/DNA topoisomerase II/histidine kinase"/>
    <property type="match status" value="1"/>
</dbReference>
<dbReference type="InterPro" id="IPR036890">
    <property type="entry name" value="HATPase_C_sf"/>
</dbReference>
<feature type="domain" description="HAMP" evidence="12">
    <location>
        <begin position="73"/>
        <end position="126"/>
    </location>
</feature>
<dbReference type="OrthoDB" id="9786919at2"/>
<evidence type="ECO:0000256" key="6">
    <source>
        <dbReference type="ARBA" id="ARBA00022692"/>
    </source>
</evidence>
<gene>
    <name evidence="13" type="ORF">E5344_01645</name>
</gene>
<dbReference type="InterPro" id="IPR003661">
    <property type="entry name" value="HisK_dim/P_dom"/>
</dbReference>
<dbReference type="InterPro" id="IPR036097">
    <property type="entry name" value="HisK_dim/P_sf"/>
</dbReference>
<protein>
    <recommendedName>
        <fullName evidence="3">histidine kinase</fullName>
        <ecNumber evidence="3">2.7.13.3</ecNumber>
    </recommendedName>
</protein>
<dbReference type="InterPro" id="IPR050428">
    <property type="entry name" value="TCS_sensor_his_kinase"/>
</dbReference>
<dbReference type="Pfam" id="PF00512">
    <property type="entry name" value="HisKA"/>
    <property type="match status" value="1"/>
</dbReference>
<evidence type="ECO:0000259" key="11">
    <source>
        <dbReference type="PROSITE" id="PS50109"/>
    </source>
</evidence>
<dbReference type="SUPFAM" id="SSF158472">
    <property type="entry name" value="HAMP domain-like"/>
    <property type="match status" value="1"/>
</dbReference>
<evidence type="ECO:0000256" key="8">
    <source>
        <dbReference type="ARBA" id="ARBA00022989"/>
    </source>
</evidence>
<keyword evidence="5" id="KW-0808">Transferase</keyword>
<dbReference type="EMBL" id="SRYO01000001">
    <property type="protein sequence ID" value="TGY39699.1"/>
    <property type="molecule type" value="Genomic_DNA"/>
</dbReference>
<evidence type="ECO:0000256" key="4">
    <source>
        <dbReference type="ARBA" id="ARBA00022553"/>
    </source>
</evidence>
<dbReference type="SMART" id="SM00387">
    <property type="entry name" value="HATPase_c"/>
    <property type="match status" value="1"/>
</dbReference>
<organism evidence="13 14">
    <name type="scientific">Microbacterium laevaniformans</name>
    <dbReference type="NCBI Taxonomy" id="36807"/>
    <lineage>
        <taxon>Bacteria</taxon>
        <taxon>Bacillati</taxon>
        <taxon>Actinomycetota</taxon>
        <taxon>Actinomycetes</taxon>
        <taxon>Micrococcales</taxon>
        <taxon>Microbacteriaceae</taxon>
        <taxon>Microbacterium</taxon>
    </lineage>
</organism>
<dbReference type="CDD" id="cd06225">
    <property type="entry name" value="HAMP"/>
    <property type="match status" value="1"/>
</dbReference>
<evidence type="ECO:0000313" key="14">
    <source>
        <dbReference type="Proteomes" id="UP000309893"/>
    </source>
</evidence>
<keyword evidence="8 10" id="KW-1133">Transmembrane helix</keyword>
<dbReference type="SMART" id="SM00304">
    <property type="entry name" value="HAMP"/>
    <property type="match status" value="1"/>
</dbReference>
<comment type="caution">
    <text evidence="13">The sequence shown here is derived from an EMBL/GenBank/DDBJ whole genome shotgun (WGS) entry which is preliminary data.</text>
</comment>
<dbReference type="AlphaFoldDB" id="A0A4S2DCT0"/>
<keyword evidence="6 10" id="KW-0812">Transmembrane</keyword>
<dbReference type="Gene3D" id="6.10.340.10">
    <property type="match status" value="1"/>
</dbReference>
<evidence type="ECO:0000256" key="2">
    <source>
        <dbReference type="ARBA" id="ARBA00004236"/>
    </source>
</evidence>
<evidence type="ECO:0000313" key="13">
    <source>
        <dbReference type="EMBL" id="TGY39699.1"/>
    </source>
</evidence>
<dbReference type="Gene3D" id="3.30.565.10">
    <property type="entry name" value="Histidine kinase-like ATPase, C-terminal domain"/>
    <property type="match status" value="1"/>
</dbReference>
<dbReference type="Pfam" id="PF02518">
    <property type="entry name" value="HATPase_c"/>
    <property type="match status" value="1"/>
</dbReference>
<evidence type="ECO:0000256" key="1">
    <source>
        <dbReference type="ARBA" id="ARBA00000085"/>
    </source>
</evidence>
<evidence type="ECO:0000256" key="7">
    <source>
        <dbReference type="ARBA" id="ARBA00022777"/>
    </source>
</evidence>
<dbReference type="CDD" id="cd00082">
    <property type="entry name" value="HisKA"/>
    <property type="match status" value="1"/>
</dbReference>
<dbReference type="Pfam" id="PF00672">
    <property type="entry name" value="HAMP"/>
    <property type="match status" value="1"/>
</dbReference>
<dbReference type="InterPro" id="IPR003594">
    <property type="entry name" value="HATPase_dom"/>
</dbReference>
<keyword evidence="7 13" id="KW-0418">Kinase</keyword>
<name>A0A4S2DCT0_9MICO</name>
<reference evidence="13 14" key="1">
    <citation type="submission" date="2019-04" db="EMBL/GenBank/DDBJ databases">
        <title>Microbes associate with the intestines of laboratory mice.</title>
        <authorList>
            <person name="Navarre W."/>
            <person name="Wong E."/>
            <person name="Huang K."/>
            <person name="Tropini C."/>
            <person name="Ng K."/>
            <person name="Yu B."/>
        </authorList>
    </citation>
    <scope>NUCLEOTIDE SEQUENCE [LARGE SCALE GENOMIC DNA]</scope>
    <source>
        <strain evidence="13 14">NM46_B2-13</strain>
    </source>
</reference>
<keyword evidence="10" id="KW-0472">Membrane</keyword>
<dbReference type="SMART" id="SM00388">
    <property type="entry name" value="HisKA"/>
    <property type="match status" value="1"/>
</dbReference>
<dbReference type="PANTHER" id="PTHR45436:SF5">
    <property type="entry name" value="SENSOR HISTIDINE KINASE TRCS"/>
    <property type="match status" value="1"/>
</dbReference>
<dbReference type="EC" id="2.7.13.3" evidence="3"/>
<feature type="domain" description="Histidine kinase" evidence="11">
    <location>
        <begin position="134"/>
        <end position="346"/>
    </location>
</feature>
<dbReference type="PROSITE" id="PS50885">
    <property type="entry name" value="HAMP"/>
    <property type="match status" value="1"/>
</dbReference>
<dbReference type="PROSITE" id="PS50109">
    <property type="entry name" value="HIS_KIN"/>
    <property type="match status" value="1"/>
</dbReference>
<dbReference type="Gene3D" id="1.10.287.130">
    <property type="match status" value="1"/>
</dbReference>
<proteinExistence type="predicted"/>
<evidence type="ECO:0000256" key="3">
    <source>
        <dbReference type="ARBA" id="ARBA00012438"/>
    </source>
</evidence>
<keyword evidence="9" id="KW-0902">Two-component regulatory system</keyword>
<dbReference type="InterPro" id="IPR005467">
    <property type="entry name" value="His_kinase_dom"/>
</dbReference>
<accession>A0A4S2DCT0</accession>
<dbReference type="PANTHER" id="PTHR45436">
    <property type="entry name" value="SENSOR HISTIDINE KINASE YKOH"/>
    <property type="match status" value="1"/>
</dbReference>
<dbReference type="Proteomes" id="UP000309893">
    <property type="component" value="Unassembled WGS sequence"/>
</dbReference>
<evidence type="ECO:0000256" key="9">
    <source>
        <dbReference type="ARBA" id="ARBA00023012"/>
    </source>
</evidence>
<dbReference type="GO" id="GO:0000155">
    <property type="term" value="F:phosphorelay sensor kinase activity"/>
    <property type="evidence" value="ECO:0007669"/>
    <property type="project" value="InterPro"/>
</dbReference>
<evidence type="ECO:0000259" key="12">
    <source>
        <dbReference type="PROSITE" id="PS50885"/>
    </source>
</evidence>
<comment type="catalytic activity">
    <reaction evidence="1">
        <text>ATP + protein L-histidine = ADP + protein N-phospho-L-histidine.</text>
        <dbReference type="EC" id="2.7.13.3"/>
    </reaction>
</comment>
<comment type="subcellular location">
    <subcellularLocation>
        <location evidence="2">Cell membrane</location>
    </subcellularLocation>
</comment>
<sequence length="346" mass="36418">MLSYAGTVALAGALLLSVVWLFLLRYVPEEAAPTTGGFMPGRGDLLRAFVPPALAAWALLIVVGLVGGWFLAGHMLAPLGRITRATRLAAAGSLSHRIGAHGPDDEVRELADSFDAMLARIEAQVAEQRRFAANASHELRTPLAITRAMLDVAAADPDRDVDALLTRLARVNARAIELTEALLSLSRAEGGALDPVPVDVSLLADQAAETFLSLAESRGVALQLETLPGIARGSQSLLQQLVVNLVHNAIVHNCDDHGWVRIGVRSAQGSVGLCVENSGPVVPSEMLPTLLEPFQRGAQRAHRGEHEGAGLGLAIVAAIVRAHDGSLTLWPRDDGGLLVEVVLPAA</sequence>
<feature type="transmembrane region" description="Helical" evidence="10">
    <location>
        <begin position="55"/>
        <end position="77"/>
    </location>
</feature>
<keyword evidence="4" id="KW-0597">Phosphoprotein</keyword>
<dbReference type="InterPro" id="IPR003660">
    <property type="entry name" value="HAMP_dom"/>
</dbReference>
<evidence type="ECO:0000256" key="10">
    <source>
        <dbReference type="SAM" id="Phobius"/>
    </source>
</evidence>
<dbReference type="GO" id="GO:0005886">
    <property type="term" value="C:plasma membrane"/>
    <property type="evidence" value="ECO:0007669"/>
    <property type="project" value="UniProtKB-SubCell"/>
</dbReference>